<dbReference type="GeneID" id="92032996"/>
<evidence type="ECO:0000313" key="2">
    <source>
        <dbReference type="EMBL" id="KAK7538645.1"/>
    </source>
</evidence>
<proteinExistence type="predicted"/>
<organism evidence="2 3">
    <name type="scientific">Phyllosticta citribraziliensis</name>
    <dbReference type="NCBI Taxonomy" id="989973"/>
    <lineage>
        <taxon>Eukaryota</taxon>
        <taxon>Fungi</taxon>
        <taxon>Dikarya</taxon>
        <taxon>Ascomycota</taxon>
        <taxon>Pezizomycotina</taxon>
        <taxon>Dothideomycetes</taxon>
        <taxon>Dothideomycetes incertae sedis</taxon>
        <taxon>Botryosphaeriales</taxon>
        <taxon>Phyllostictaceae</taxon>
        <taxon>Phyllosticta</taxon>
    </lineage>
</organism>
<keyword evidence="1" id="KW-0472">Membrane</keyword>
<reference evidence="2 3" key="1">
    <citation type="submission" date="2024-04" db="EMBL/GenBank/DDBJ databases">
        <title>Phyllosticta paracitricarpa is synonymous to the EU quarantine fungus P. citricarpa based on phylogenomic analyses.</title>
        <authorList>
            <consortium name="Lawrence Berkeley National Laboratory"/>
            <person name="Van ingen-buijs V.A."/>
            <person name="Van westerhoven A.C."/>
            <person name="Haridas S."/>
            <person name="Skiadas P."/>
            <person name="Martin F."/>
            <person name="Groenewald J.Z."/>
            <person name="Crous P.W."/>
            <person name="Seidl M.F."/>
        </authorList>
    </citation>
    <scope>NUCLEOTIDE SEQUENCE [LARGE SCALE GENOMIC DNA]</scope>
    <source>
        <strain evidence="2 3">CPC 17464</strain>
    </source>
</reference>
<gene>
    <name evidence="2" type="ORF">J3D65DRAFT_622669</name>
</gene>
<dbReference type="EMBL" id="JBBPEH010000005">
    <property type="protein sequence ID" value="KAK7538645.1"/>
    <property type="molecule type" value="Genomic_DNA"/>
</dbReference>
<accession>A0ABR1LTY3</accession>
<dbReference type="RefSeq" id="XP_066656332.1">
    <property type="nucleotide sequence ID" value="XM_066800090.1"/>
</dbReference>
<keyword evidence="1" id="KW-0812">Transmembrane</keyword>
<evidence type="ECO:0000256" key="1">
    <source>
        <dbReference type="SAM" id="Phobius"/>
    </source>
</evidence>
<protein>
    <recommendedName>
        <fullName evidence="4">Secreted protein</fullName>
    </recommendedName>
</protein>
<name>A0ABR1LTY3_9PEZI</name>
<sequence length="110" mass="12160">MVWLVGLVGWHSFSFCVVTMVMRMPRMDAGAVGGISVGMGWRGLYLCQHHHHHHHHLSVIFAIVALVGLPGMRSAVFDCFVHHQSHHSVVLCILANNGRSEHMCVGDEGL</sequence>
<evidence type="ECO:0000313" key="3">
    <source>
        <dbReference type="Proteomes" id="UP001360953"/>
    </source>
</evidence>
<dbReference type="Proteomes" id="UP001360953">
    <property type="component" value="Unassembled WGS sequence"/>
</dbReference>
<keyword evidence="1" id="KW-1133">Transmembrane helix</keyword>
<keyword evidence="3" id="KW-1185">Reference proteome</keyword>
<evidence type="ECO:0008006" key="4">
    <source>
        <dbReference type="Google" id="ProtNLM"/>
    </source>
</evidence>
<comment type="caution">
    <text evidence="2">The sequence shown here is derived from an EMBL/GenBank/DDBJ whole genome shotgun (WGS) entry which is preliminary data.</text>
</comment>
<feature type="transmembrane region" description="Helical" evidence="1">
    <location>
        <begin position="57"/>
        <end position="76"/>
    </location>
</feature>